<dbReference type="RefSeq" id="XP_070857658.1">
    <property type="nucleotide sequence ID" value="XM_071001099.1"/>
</dbReference>
<proteinExistence type="predicted"/>
<organism evidence="1 2">
    <name type="scientific">Ceratocystis lukuohia</name>
    <dbReference type="NCBI Taxonomy" id="2019550"/>
    <lineage>
        <taxon>Eukaryota</taxon>
        <taxon>Fungi</taxon>
        <taxon>Dikarya</taxon>
        <taxon>Ascomycota</taxon>
        <taxon>Pezizomycotina</taxon>
        <taxon>Sordariomycetes</taxon>
        <taxon>Hypocreomycetidae</taxon>
        <taxon>Microascales</taxon>
        <taxon>Ceratocystidaceae</taxon>
        <taxon>Ceratocystis</taxon>
    </lineage>
</organism>
<name>A0ABR4MDY1_9PEZI</name>
<comment type="caution">
    <text evidence="1">The sequence shown here is derived from an EMBL/GenBank/DDBJ whole genome shotgun (WGS) entry which is preliminary data.</text>
</comment>
<sequence length="294" mass="31837">MLDKFLKDAAGLSDEDKYRLLFQTLFKRQLSADTYIKFHGPPHGEAYGQAILDTFLQSIADKIEKNPMHQSLSAYEVKQFFLSTIRDVADGLMSPTEIQRQELSRLAMEKAQKGLGPMSLPSFLLQEPFALPVEGELSSTGVALPDSSTINPMLVLEGGQGPIPAYYQAQNLYYGQQGPADPQWSTEAPCLDPITYMAVPPNFIENTAPSSLDIAFDNYVNVNSATNGGVYPTSTGYYSYASFEVGENRGPPLICACCCGYISPVSAEDAALSAAGGGLCSVSCINIMHLIENT</sequence>
<evidence type="ECO:0000313" key="1">
    <source>
        <dbReference type="EMBL" id="KAL2886478.1"/>
    </source>
</evidence>
<reference evidence="1 2" key="1">
    <citation type="submission" date="2020-05" db="EMBL/GenBank/DDBJ databases">
        <title>Ceratocystis lukuohia genome.</title>
        <authorList>
            <person name="Harrington T.C."/>
            <person name="Kim K."/>
            <person name="Mayers C.G."/>
        </authorList>
    </citation>
    <scope>NUCLEOTIDE SEQUENCE [LARGE SCALE GENOMIC DNA]</scope>
    <source>
        <strain evidence="1 2">C4212</strain>
    </source>
</reference>
<evidence type="ECO:0000313" key="2">
    <source>
        <dbReference type="Proteomes" id="UP001610728"/>
    </source>
</evidence>
<gene>
    <name evidence="1" type="ORF">HOO65_060308</name>
</gene>
<keyword evidence="2" id="KW-1185">Reference proteome</keyword>
<protein>
    <submittedName>
        <fullName evidence="1">Uncharacterized protein</fullName>
    </submittedName>
</protein>
<accession>A0ABR4MDY1</accession>
<dbReference type="EMBL" id="JABSNW010000006">
    <property type="protein sequence ID" value="KAL2886478.1"/>
    <property type="molecule type" value="Genomic_DNA"/>
</dbReference>
<dbReference type="GeneID" id="98119704"/>
<dbReference type="Proteomes" id="UP001610728">
    <property type="component" value="Unassembled WGS sequence"/>
</dbReference>